<feature type="compositionally biased region" description="Basic and acidic residues" evidence="3">
    <location>
        <begin position="588"/>
        <end position="604"/>
    </location>
</feature>
<feature type="compositionally biased region" description="Basic and acidic residues" evidence="3">
    <location>
        <begin position="406"/>
        <end position="421"/>
    </location>
</feature>
<dbReference type="GO" id="GO:0005634">
    <property type="term" value="C:nucleus"/>
    <property type="evidence" value="ECO:0007669"/>
    <property type="project" value="TreeGrafter"/>
</dbReference>
<proteinExistence type="predicted"/>
<evidence type="ECO:0000313" key="5">
    <source>
        <dbReference type="WBParaSite" id="ACAC_0000404001-mRNA-1"/>
    </source>
</evidence>
<feature type="compositionally biased region" description="Acidic residues" evidence="3">
    <location>
        <begin position="324"/>
        <end position="341"/>
    </location>
</feature>
<dbReference type="PANTHER" id="PTHR48103">
    <property type="entry name" value="MIDASIN-RELATED"/>
    <property type="match status" value="1"/>
</dbReference>
<feature type="region of interest" description="Disordered" evidence="3">
    <location>
        <begin position="370"/>
        <end position="666"/>
    </location>
</feature>
<dbReference type="GO" id="GO:0000027">
    <property type="term" value="P:ribosomal large subunit assembly"/>
    <property type="evidence" value="ECO:0007669"/>
    <property type="project" value="TreeGrafter"/>
</dbReference>
<evidence type="ECO:0000256" key="2">
    <source>
        <dbReference type="ARBA" id="ARBA00022840"/>
    </source>
</evidence>
<evidence type="ECO:0000256" key="3">
    <source>
        <dbReference type="SAM" id="MobiDB-lite"/>
    </source>
</evidence>
<dbReference type="GO" id="GO:0030687">
    <property type="term" value="C:preribosome, large subunit precursor"/>
    <property type="evidence" value="ECO:0007669"/>
    <property type="project" value="TreeGrafter"/>
</dbReference>
<feature type="compositionally biased region" description="Basic and acidic residues" evidence="3">
    <location>
        <begin position="440"/>
        <end position="450"/>
    </location>
</feature>
<dbReference type="PANTHER" id="PTHR48103:SF2">
    <property type="entry name" value="MIDASIN"/>
    <property type="match status" value="1"/>
</dbReference>
<organism evidence="4 5">
    <name type="scientific">Angiostrongylus cantonensis</name>
    <name type="common">Rat lungworm</name>
    <dbReference type="NCBI Taxonomy" id="6313"/>
    <lineage>
        <taxon>Eukaryota</taxon>
        <taxon>Metazoa</taxon>
        <taxon>Ecdysozoa</taxon>
        <taxon>Nematoda</taxon>
        <taxon>Chromadorea</taxon>
        <taxon>Rhabditida</taxon>
        <taxon>Rhabditina</taxon>
        <taxon>Rhabditomorpha</taxon>
        <taxon>Strongyloidea</taxon>
        <taxon>Metastrongylidae</taxon>
        <taxon>Angiostrongylus</taxon>
    </lineage>
</organism>
<feature type="compositionally biased region" description="Basic and acidic residues" evidence="3">
    <location>
        <begin position="620"/>
        <end position="651"/>
    </location>
</feature>
<sequence length="682" mass="76537">MDSKIYKDHTIHKVGWFVNHEQMSLSWNFLHLRTTKLLRLTEIMQRRIAHVPDTDVDEQELKEYEHPLSRLHDQSPELERLQRNVTELHSLSQHMNKIASTLLEESEKDVYAKASVIQHLECLSSDCTMLDAFLDDLQCWFEFECTQAKLVQKEIVAKLEVEIIETKTISVSLDGVLLFVQNLYKSLVENMSFNEMRTMDRLDYILEVITAADVSKVASWASQVVSDARTGLLMDPINEVTSLMRLVSSLLSSVNQMLSSVLQAFVGLYYVILSMSMQLFEKGYINPIPKMEKQEGDLTNASTGGEGGGFGEGEVSGDARDVTDEMEESGQIEGLQDDECEPTNGDAGQNKDPIEMDEDFADDMRDIDRGEATDHDMSDEGSEEAPQFEDILGEVDEADDQQLDPKLWDDEKKDKDPKEYDAGNTAADNKTDELTTNEHGTVEADEKPLEGEDEKDCCEQQVDAQDVDGQEHDEIQELEMMQDDPSTEFGDEEIQDTQDMTADKAENDSTDGEMENDYENNEGKVDGSEEVTEEANTMNSELDERETEHNTAELEAVQQGTGGEQKNLETSDKTGSANEEMNEECQNDEGKGSSKNDDRGEKGKSVKSVDNNEGKDEEEKEKTGEEENATEKKRELAHAAEDLEDKAKGEGELDDSGNQMQDSSSAEIQVCLILSLHSVSKY</sequence>
<dbReference type="AlphaFoldDB" id="A0A0K0D1U5"/>
<feature type="compositionally biased region" description="Gly residues" evidence="3">
    <location>
        <begin position="304"/>
        <end position="314"/>
    </location>
</feature>
<feature type="compositionally biased region" description="Polar residues" evidence="3">
    <location>
        <begin position="656"/>
        <end position="666"/>
    </location>
</feature>
<accession>A0A0K0D1U5</accession>
<dbReference type="STRING" id="6313.A0A0K0D1U5"/>
<keyword evidence="1" id="KW-0547">Nucleotide-binding</keyword>
<keyword evidence="2" id="KW-0067">ATP-binding</keyword>
<name>A0A0K0D1U5_ANGCA</name>
<evidence type="ECO:0000256" key="1">
    <source>
        <dbReference type="ARBA" id="ARBA00022741"/>
    </source>
</evidence>
<dbReference type="WBParaSite" id="ACAC_0000404001-mRNA-1">
    <property type="protein sequence ID" value="ACAC_0000404001-mRNA-1"/>
    <property type="gene ID" value="ACAC_0000404001"/>
</dbReference>
<dbReference type="Proteomes" id="UP000035642">
    <property type="component" value="Unassembled WGS sequence"/>
</dbReference>
<dbReference type="GO" id="GO:0005524">
    <property type="term" value="F:ATP binding"/>
    <property type="evidence" value="ECO:0007669"/>
    <property type="project" value="UniProtKB-KW"/>
</dbReference>
<protein>
    <submittedName>
        <fullName evidence="5">Midasin</fullName>
    </submittedName>
</protein>
<feature type="compositionally biased region" description="Acidic residues" evidence="3">
    <location>
        <begin position="379"/>
        <end position="402"/>
    </location>
</feature>
<dbReference type="GO" id="GO:0000055">
    <property type="term" value="P:ribosomal large subunit export from nucleus"/>
    <property type="evidence" value="ECO:0007669"/>
    <property type="project" value="TreeGrafter"/>
</dbReference>
<evidence type="ECO:0000313" key="4">
    <source>
        <dbReference type="Proteomes" id="UP000035642"/>
    </source>
</evidence>
<feature type="compositionally biased region" description="Acidic residues" evidence="3">
    <location>
        <begin position="476"/>
        <end position="496"/>
    </location>
</feature>
<reference evidence="4" key="1">
    <citation type="submission" date="2012-09" db="EMBL/GenBank/DDBJ databases">
        <authorList>
            <person name="Martin A.A."/>
        </authorList>
    </citation>
    <scope>NUCLEOTIDE SEQUENCE</scope>
</reference>
<keyword evidence="4" id="KW-1185">Reference proteome</keyword>
<feature type="compositionally biased region" description="Acidic residues" evidence="3">
    <location>
        <begin position="508"/>
        <end position="520"/>
    </location>
</feature>
<reference evidence="5" key="2">
    <citation type="submission" date="2017-02" db="UniProtKB">
        <authorList>
            <consortium name="WormBaseParasite"/>
        </authorList>
    </citation>
    <scope>IDENTIFICATION</scope>
</reference>
<feature type="region of interest" description="Disordered" evidence="3">
    <location>
        <begin position="295"/>
        <end position="355"/>
    </location>
</feature>